<organism evidence="2 3">
    <name type="scientific">[Clostridium] methylpentosum DSM 5476</name>
    <dbReference type="NCBI Taxonomy" id="537013"/>
    <lineage>
        <taxon>Bacteria</taxon>
        <taxon>Bacillati</taxon>
        <taxon>Bacillota</taxon>
        <taxon>Clostridia</taxon>
        <taxon>Eubacteriales</taxon>
        <taxon>Oscillospiraceae</taxon>
        <taxon>Oscillospiraceae incertae sedis</taxon>
    </lineage>
</organism>
<keyword evidence="3" id="KW-1185">Reference proteome</keyword>
<proteinExistence type="predicted"/>
<evidence type="ECO:0000313" key="3">
    <source>
        <dbReference type="Proteomes" id="UP000003340"/>
    </source>
</evidence>
<feature type="domain" description="N-acetyltransferase" evidence="1">
    <location>
        <begin position="54"/>
        <end position="210"/>
    </location>
</feature>
<dbReference type="PROSITE" id="PS51186">
    <property type="entry name" value="GNAT"/>
    <property type="match status" value="1"/>
</dbReference>
<dbReference type="InterPro" id="IPR000182">
    <property type="entry name" value="GNAT_dom"/>
</dbReference>
<sequence>MCVGFFNSKLPWILYFLERSRGILSSVSPLSARFDAYLKMGVILKSIRRGIKNMKLRSYRTEDILELTKLWNQIVEDGCYFPQDQPFTPIEAAEFFAEQTDVVCAFEETQLAGFYILHPNLTGRCSHVANASYGVAEGQRGKGIGRLLVEHSLQNARERGFSGFQFNAVVASNLAAIRLYKDLGFREVGKIQGGYRQKDGRLVDMIIFYQQLLQDNAPTDEKTV</sequence>
<dbReference type="STRING" id="537013.CLOSTMETH_03268"/>
<dbReference type="eggNOG" id="COG1247">
    <property type="taxonomic scope" value="Bacteria"/>
</dbReference>
<dbReference type="Gene3D" id="3.40.630.30">
    <property type="match status" value="1"/>
</dbReference>
<reference evidence="2 3" key="2">
    <citation type="submission" date="2009-02" db="EMBL/GenBank/DDBJ databases">
        <title>Draft genome sequence of Clostridium methylpentosum (DSM 5476).</title>
        <authorList>
            <person name="Sudarsanam P."/>
            <person name="Ley R."/>
            <person name="Guruge J."/>
            <person name="Turnbaugh P.J."/>
            <person name="Mahowald M."/>
            <person name="Liep D."/>
            <person name="Gordon J."/>
        </authorList>
    </citation>
    <scope>NUCLEOTIDE SEQUENCE [LARGE SCALE GENOMIC DNA]</scope>
    <source>
        <strain evidence="2 3">DSM 5476</strain>
    </source>
</reference>
<dbReference type="InterPro" id="IPR052742">
    <property type="entry name" value="Mito_N-acetyltransferase"/>
</dbReference>
<dbReference type="CDD" id="cd04301">
    <property type="entry name" value="NAT_SF"/>
    <property type="match status" value="1"/>
</dbReference>
<protein>
    <submittedName>
        <fullName evidence="2">Acetyltransferase, GNAT family</fullName>
    </submittedName>
</protein>
<dbReference type="Proteomes" id="UP000003340">
    <property type="component" value="Unassembled WGS sequence"/>
</dbReference>
<comment type="caution">
    <text evidence="2">The sequence shown here is derived from an EMBL/GenBank/DDBJ whole genome shotgun (WGS) entry which is preliminary data.</text>
</comment>
<accession>C0EH68</accession>
<dbReference type="GO" id="GO:0016747">
    <property type="term" value="F:acyltransferase activity, transferring groups other than amino-acyl groups"/>
    <property type="evidence" value="ECO:0007669"/>
    <property type="project" value="InterPro"/>
</dbReference>
<keyword evidence="2" id="KW-0808">Transferase</keyword>
<dbReference type="HOGENOM" id="CLU_013985_42_2_9"/>
<gene>
    <name evidence="2" type="ORF">CLOSTMETH_03268</name>
</gene>
<dbReference type="PANTHER" id="PTHR43138">
    <property type="entry name" value="ACETYLTRANSFERASE, GNAT FAMILY"/>
    <property type="match status" value="1"/>
</dbReference>
<dbReference type="EMBL" id="ACEC01000115">
    <property type="protein sequence ID" value="EEG29155.1"/>
    <property type="molecule type" value="Genomic_DNA"/>
</dbReference>
<name>C0EH68_9FIRM</name>
<dbReference type="Pfam" id="PF00583">
    <property type="entry name" value="Acetyltransf_1"/>
    <property type="match status" value="1"/>
</dbReference>
<reference evidence="2 3" key="1">
    <citation type="submission" date="2009-01" db="EMBL/GenBank/DDBJ databases">
        <authorList>
            <person name="Fulton L."/>
            <person name="Clifton S."/>
            <person name="Fulton B."/>
            <person name="Xu J."/>
            <person name="Minx P."/>
            <person name="Pepin K.H."/>
            <person name="Johnson M."/>
            <person name="Bhonagiri V."/>
            <person name="Nash W.E."/>
            <person name="Mardis E.R."/>
            <person name="Wilson R.K."/>
        </authorList>
    </citation>
    <scope>NUCLEOTIDE SEQUENCE [LARGE SCALE GENOMIC DNA]</scope>
    <source>
        <strain evidence="2 3">DSM 5476</strain>
    </source>
</reference>
<dbReference type="AlphaFoldDB" id="C0EH68"/>
<dbReference type="InterPro" id="IPR016181">
    <property type="entry name" value="Acyl_CoA_acyltransferase"/>
</dbReference>
<dbReference type="PANTHER" id="PTHR43138:SF1">
    <property type="entry name" value="N-ACETYLTRANSFERASE ACA1"/>
    <property type="match status" value="1"/>
</dbReference>
<dbReference type="SUPFAM" id="SSF55729">
    <property type="entry name" value="Acyl-CoA N-acyltransferases (Nat)"/>
    <property type="match status" value="1"/>
</dbReference>
<evidence type="ECO:0000313" key="2">
    <source>
        <dbReference type="EMBL" id="EEG29155.1"/>
    </source>
</evidence>
<evidence type="ECO:0000259" key="1">
    <source>
        <dbReference type="PROSITE" id="PS51186"/>
    </source>
</evidence>